<dbReference type="InterPro" id="IPR051342">
    <property type="entry name" value="PDZ_scaffold"/>
</dbReference>
<dbReference type="PANTHER" id="PTHR19964:SF92">
    <property type="entry name" value="PATJ HOMOLOG"/>
    <property type="match status" value="1"/>
</dbReference>
<evidence type="ECO:0000256" key="1">
    <source>
        <dbReference type="SAM" id="MobiDB-lite"/>
    </source>
</evidence>
<dbReference type="Pfam" id="PF00595">
    <property type="entry name" value="PDZ"/>
    <property type="match status" value="1"/>
</dbReference>
<evidence type="ECO:0000259" key="2">
    <source>
        <dbReference type="PROSITE" id="PS50106"/>
    </source>
</evidence>
<feature type="compositionally biased region" description="Polar residues" evidence="1">
    <location>
        <begin position="78"/>
        <end position="87"/>
    </location>
</feature>
<feature type="region of interest" description="Disordered" evidence="1">
    <location>
        <begin position="47"/>
        <end position="87"/>
    </location>
</feature>
<proteinExistence type="predicted"/>
<dbReference type="InterPro" id="IPR036034">
    <property type="entry name" value="PDZ_sf"/>
</dbReference>
<feature type="compositionally biased region" description="Basic residues" evidence="1">
    <location>
        <begin position="61"/>
        <end position="70"/>
    </location>
</feature>
<gene>
    <name evidence="3" type="ORF">DILT_LOCUS8002</name>
</gene>
<keyword evidence="4" id="KW-1185">Reference proteome</keyword>
<feature type="domain" description="PDZ" evidence="2">
    <location>
        <begin position="142"/>
        <end position="228"/>
    </location>
</feature>
<dbReference type="EMBL" id="UYRU01053247">
    <property type="protein sequence ID" value="VDN12171.1"/>
    <property type="molecule type" value="Genomic_DNA"/>
</dbReference>
<dbReference type="Gene3D" id="2.30.42.10">
    <property type="match status" value="1"/>
</dbReference>
<dbReference type="InterPro" id="IPR001478">
    <property type="entry name" value="PDZ"/>
</dbReference>
<dbReference type="SMART" id="SM00228">
    <property type="entry name" value="PDZ"/>
    <property type="match status" value="1"/>
</dbReference>
<name>A0A3P7M1H8_DIBLA</name>
<evidence type="ECO:0000313" key="3">
    <source>
        <dbReference type="EMBL" id="VDN12171.1"/>
    </source>
</evidence>
<dbReference type="CDD" id="cd00136">
    <property type="entry name" value="PDZ_canonical"/>
    <property type="match status" value="1"/>
</dbReference>
<reference evidence="3 4" key="1">
    <citation type="submission" date="2018-11" db="EMBL/GenBank/DDBJ databases">
        <authorList>
            <consortium name="Pathogen Informatics"/>
        </authorList>
    </citation>
    <scope>NUCLEOTIDE SEQUENCE [LARGE SCALE GENOMIC DNA]</scope>
</reference>
<dbReference type="PROSITE" id="PS50106">
    <property type="entry name" value="PDZ"/>
    <property type="match status" value="1"/>
</dbReference>
<sequence length="267" mass="28316">MQPCQRNTTPRRTEATAACAATVTSYATAGGGNNVPVGFVAAAEAALENPTGSRSGERRSKSSSRRRSRNAAHLPTEESGSSEVRVNVSETSSSDWFSEAFSSGNANTCKANVLFNSPTFPLLNEPSPPPGAFSDKHMEILRIRLTRPYPSCPWGIIISGTDDVNDAPVVIDSLTPGKPGAISGLLRPGDQILAVNDVSATRGLTLSQVMARLQLPSEQVLFYIARPVGEAARHLNTSRACSTRGDSTPQLLSVKQQSSSAVSRQTF</sequence>
<dbReference type="PANTHER" id="PTHR19964">
    <property type="entry name" value="MULTIPLE PDZ DOMAIN PROTEIN"/>
    <property type="match status" value="1"/>
</dbReference>
<evidence type="ECO:0000313" key="4">
    <source>
        <dbReference type="Proteomes" id="UP000281553"/>
    </source>
</evidence>
<dbReference type="Proteomes" id="UP000281553">
    <property type="component" value="Unassembled WGS sequence"/>
</dbReference>
<dbReference type="AlphaFoldDB" id="A0A3P7M1H8"/>
<dbReference type="SUPFAM" id="SSF50156">
    <property type="entry name" value="PDZ domain-like"/>
    <property type="match status" value="1"/>
</dbReference>
<organism evidence="3 4">
    <name type="scientific">Dibothriocephalus latus</name>
    <name type="common">Fish tapeworm</name>
    <name type="synonym">Diphyllobothrium latum</name>
    <dbReference type="NCBI Taxonomy" id="60516"/>
    <lineage>
        <taxon>Eukaryota</taxon>
        <taxon>Metazoa</taxon>
        <taxon>Spiralia</taxon>
        <taxon>Lophotrochozoa</taxon>
        <taxon>Platyhelminthes</taxon>
        <taxon>Cestoda</taxon>
        <taxon>Eucestoda</taxon>
        <taxon>Diphyllobothriidea</taxon>
        <taxon>Diphyllobothriidae</taxon>
        <taxon>Dibothriocephalus</taxon>
    </lineage>
</organism>
<accession>A0A3P7M1H8</accession>
<protein>
    <recommendedName>
        <fullName evidence="2">PDZ domain-containing protein</fullName>
    </recommendedName>
</protein>
<dbReference type="OrthoDB" id="66881at2759"/>
<feature type="region of interest" description="Disordered" evidence="1">
    <location>
        <begin position="240"/>
        <end position="267"/>
    </location>
</feature>